<gene>
    <name evidence="1" type="ORF">BCV72DRAFT_262204</name>
</gene>
<accession>A0A1X0R5E1</accession>
<dbReference type="Proteomes" id="UP000242414">
    <property type="component" value="Unassembled WGS sequence"/>
</dbReference>
<evidence type="ECO:0008006" key="2">
    <source>
        <dbReference type="Google" id="ProtNLM"/>
    </source>
</evidence>
<sequence length="149" mass="17220">MHDIIVSPRKTGVKHKRTDDITFVTMERGTQHDSTKQQLACPSCLFYYEQESDLKSYFDDVHLRKRSFDHSESAPVPIKRGRLVSIPGERHFYTLVASDRQFVPNLPKITVDPVDKLKDIMTIIMPDNPFLSEVWKKKCLVQKNSISSV</sequence>
<protein>
    <recommendedName>
        <fullName evidence="2">C2H2-type domain-containing protein</fullName>
    </recommendedName>
</protein>
<organism evidence="1">
    <name type="scientific">Rhizopus microsporus var. microsporus</name>
    <dbReference type="NCBI Taxonomy" id="86635"/>
    <lineage>
        <taxon>Eukaryota</taxon>
        <taxon>Fungi</taxon>
        <taxon>Fungi incertae sedis</taxon>
        <taxon>Mucoromycota</taxon>
        <taxon>Mucoromycotina</taxon>
        <taxon>Mucoromycetes</taxon>
        <taxon>Mucorales</taxon>
        <taxon>Mucorineae</taxon>
        <taxon>Rhizopodaceae</taxon>
        <taxon>Rhizopus</taxon>
    </lineage>
</organism>
<dbReference type="EMBL" id="KV921907">
    <property type="protein sequence ID" value="ORE07253.1"/>
    <property type="molecule type" value="Genomic_DNA"/>
</dbReference>
<reference evidence="1" key="1">
    <citation type="journal article" date="2016" name="Proc. Natl. Acad. Sci. U.S.A.">
        <title>Lipid metabolic changes in an early divergent fungus govern the establishment of a mutualistic symbiosis with endobacteria.</title>
        <authorList>
            <person name="Lastovetsky O.A."/>
            <person name="Gaspar M.L."/>
            <person name="Mondo S.J."/>
            <person name="LaButti K.M."/>
            <person name="Sandor L."/>
            <person name="Grigoriev I.V."/>
            <person name="Henry S.A."/>
            <person name="Pawlowska T.E."/>
        </authorList>
    </citation>
    <scope>NUCLEOTIDE SEQUENCE [LARGE SCALE GENOMIC DNA]</scope>
    <source>
        <strain evidence="1">ATCC 52814</strain>
    </source>
</reference>
<evidence type="ECO:0000313" key="1">
    <source>
        <dbReference type="EMBL" id="ORE07253.1"/>
    </source>
</evidence>
<dbReference type="VEuPathDB" id="FungiDB:BCV72DRAFT_262204"/>
<dbReference type="AlphaFoldDB" id="A0A1X0R5E1"/>
<name>A0A1X0R5E1_RHIZD</name>
<proteinExistence type="predicted"/>